<dbReference type="FunFam" id="1.10.510.10:FF:000833">
    <property type="entry name" value="AGC family protein kinase"/>
    <property type="match status" value="1"/>
</dbReference>
<organism evidence="13 14">
    <name type="scientific">Jaapia argillacea MUCL 33604</name>
    <dbReference type="NCBI Taxonomy" id="933084"/>
    <lineage>
        <taxon>Eukaryota</taxon>
        <taxon>Fungi</taxon>
        <taxon>Dikarya</taxon>
        <taxon>Basidiomycota</taxon>
        <taxon>Agaricomycotina</taxon>
        <taxon>Agaricomycetes</taxon>
        <taxon>Agaricomycetidae</taxon>
        <taxon>Jaapiales</taxon>
        <taxon>Jaapiaceae</taxon>
        <taxon>Jaapia</taxon>
    </lineage>
</organism>
<evidence type="ECO:0000256" key="3">
    <source>
        <dbReference type="ARBA" id="ARBA00022527"/>
    </source>
</evidence>
<dbReference type="InterPro" id="IPR039046">
    <property type="entry name" value="PDPK1"/>
</dbReference>
<feature type="compositionally biased region" description="Low complexity" evidence="10">
    <location>
        <begin position="399"/>
        <end position="413"/>
    </location>
</feature>
<dbReference type="GO" id="GO:0035556">
    <property type="term" value="P:intracellular signal transduction"/>
    <property type="evidence" value="ECO:0007669"/>
    <property type="project" value="TreeGrafter"/>
</dbReference>
<evidence type="ECO:0000256" key="5">
    <source>
        <dbReference type="ARBA" id="ARBA00022741"/>
    </source>
</evidence>
<comment type="catalytic activity">
    <reaction evidence="8">
        <text>L-threonyl-[protein] + ATP = O-phospho-L-threonyl-[protein] + ADP + H(+)</text>
        <dbReference type="Rhea" id="RHEA:46608"/>
        <dbReference type="Rhea" id="RHEA-COMP:11060"/>
        <dbReference type="Rhea" id="RHEA-COMP:11605"/>
        <dbReference type="ChEBI" id="CHEBI:15378"/>
        <dbReference type="ChEBI" id="CHEBI:30013"/>
        <dbReference type="ChEBI" id="CHEBI:30616"/>
        <dbReference type="ChEBI" id="CHEBI:61977"/>
        <dbReference type="ChEBI" id="CHEBI:456216"/>
        <dbReference type="EC" id="2.7.11.1"/>
    </reaction>
</comment>
<feature type="region of interest" description="Disordered" evidence="10">
    <location>
        <begin position="343"/>
        <end position="415"/>
    </location>
</feature>
<evidence type="ECO:0000256" key="4">
    <source>
        <dbReference type="ARBA" id="ARBA00022679"/>
    </source>
</evidence>
<comment type="similarity">
    <text evidence="1">Belongs to the protein kinase superfamily. AGC Ser/Thr protein kinase family. PDPK1 subfamily.</text>
</comment>
<evidence type="ECO:0000259" key="11">
    <source>
        <dbReference type="PROSITE" id="PS50003"/>
    </source>
</evidence>
<keyword evidence="7" id="KW-0067">ATP-binding</keyword>
<dbReference type="InterPro" id="IPR001849">
    <property type="entry name" value="PH_domain"/>
</dbReference>
<dbReference type="Proteomes" id="UP000027265">
    <property type="component" value="Unassembled WGS sequence"/>
</dbReference>
<dbReference type="GO" id="GO:0005524">
    <property type="term" value="F:ATP binding"/>
    <property type="evidence" value="ECO:0007669"/>
    <property type="project" value="UniProtKB-KW"/>
</dbReference>
<keyword evidence="6" id="KW-0418">Kinase</keyword>
<dbReference type="SUPFAM" id="SSF50729">
    <property type="entry name" value="PH domain-like"/>
    <property type="match status" value="1"/>
</dbReference>
<keyword evidence="14" id="KW-1185">Reference proteome</keyword>
<evidence type="ECO:0000256" key="1">
    <source>
        <dbReference type="ARBA" id="ARBA00010006"/>
    </source>
</evidence>
<dbReference type="Gene3D" id="1.10.510.10">
    <property type="entry name" value="Transferase(Phosphotransferase) domain 1"/>
    <property type="match status" value="1"/>
</dbReference>
<dbReference type="STRING" id="933084.A0A067PV15"/>
<dbReference type="SMART" id="SM00220">
    <property type="entry name" value="S_TKc"/>
    <property type="match status" value="1"/>
</dbReference>
<accession>A0A067PV15</accession>
<feature type="domain" description="PH" evidence="11">
    <location>
        <begin position="463"/>
        <end position="575"/>
    </location>
</feature>
<dbReference type="Gene3D" id="3.30.200.20">
    <property type="entry name" value="Phosphorylase Kinase, domain 1"/>
    <property type="match status" value="1"/>
</dbReference>
<dbReference type="EMBL" id="KL197719">
    <property type="protein sequence ID" value="KDQ57705.1"/>
    <property type="molecule type" value="Genomic_DNA"/>
</dbReference>
<dbReference type="InterPro" id="IPR011009">
    <property type="entry name" value="Kinase-like_dom_sf"/>
</dbReference>
<reference evidence="14" key="1">
    <citation type="journal article" date="2014" name="Proc. Natl. Acad. Sci. U.S.A.">
        <title>Extensive sampling of basidiomycete genomes demonstrates inadequacy of the white-rot/brown-rot paradigm for wood decay fungi.</title>
        <authorList>
            <person name="Riley R."/>
            <person name="Salamov A.A."/>
            <person name="Brown D.W."/>
            <person name="Nagy L.G."/>
            <person name="Floudas D."/>
            <person name="Held B.W."/>
            <person name="Levasseur A."/>
            <person name="Lombard V."/>
            <person name="Morin E."/>
            <person name="Otillar R."/>
            <person name="Lindquist E.A."/>
            <person name="Sun H."/>
            <person name="LaButti K.M."/>
            <person name="Schmutz J."/>
            <person name="Jabbour D."/>
            <person name="Luo H."/>
            <person name="Baker S.E."/>
            <person name="Pisabarro A.G."/>
            <person name="Walton J.D."/>
            <person name="Blanchette R.A."/>
            <person name="Henrissat B."/>
            <person name="Martin F."/>
            <person name="Cullen D."/>
            <person name="Hibbett D.S."/>
            <person name="Grigoriev I.V."/>
        </authorList>
    </citation>
    <scope>NUCLEOTIDE SEQUENCE [LARGE SCALE GENOMIC DNA]</scope>
    <source>
        <strain evidence="14">MUCL 33604</strain>
    </source>
</reference>
<keyword evidence="4" id="KW-0808">Transferase</keyword>
<dbReference type="InParanoid" id="A0A067PV15"/>
<dbReference type="FunCoup" id="A0A067PV15">
    <property type="interactions" value="360"/>
</dbReference>
<dbReference type="AlphaFoldDB" id="A0A067PV15"/>
<sequence>MLDKGHLQRHHKLQTALAEKNTLVRLGAGHPGIVRLHWAFHDEWCLYFVLDLARNGEMQTRISRMGSLSLPCARYYAAQIVDALDYMHSKGVIHRDLKPENLLLDDDFRIKITDFGTGKLLDSGDQRANSFVGTAQYVSPELLESSETSKSSDLWALACIVYQMIAGRFTFQGLSDYLTWQKIKRLEYSFPEGFDEQAKDLVQKILVRDPTQRLGAGPPGTANDMQALRSHPFFGSINWKTLWKDPAPKLEPGLIKKPPPPPGSVQHSPWDVDASWDNIVNGDGHRDEDEISWASDGDATEYQHSQSSHSHGVPNGNGYAYQHEDVGPMNEVRWPAAHVVDVPERQGDGDADTDGLGPHEALRERENEWERQRSLFGGRPLSSLPEPISVPSSDLAARDSYSTGSTTSSSDGSPIEKLSAALEAMMFDRGRNRAQTPIQGNGPAGEVDWSAILLPGESILFNSSVQPGSLRRRASRLLSMAVTPKVKTRQLVLTTHRLVCLKQLKGNRGLGVKSEFILRVPDEEGKKDTRSVVVSVEPKGEREFVVLTNHKSHSYIADTPSITSLWMEKIREAVKPTSPARETQASASRT</sequence>
<dbReference type="EC" id="2.7.11.1" evidence="2"/>
<comment type="catalytic activity">
    <reaction evidence="9">
        <text>L-seryl-[protein] + ATP = O-phospho-L-seryl-[protein] + ADP + H(+)</text>
        <dbReference type="Rhea" id="RHEA:17989"/>
        <dbReference type="Rhea" id="RHEA-COMP:9863"/>
        <dbReference type="Rhea" id="RHEA-COMP:11604"/>
        <dbReference type="ChEBI" id="CHEBI:15378"/>
        <dbReference type="ChEBI" id="CHEBI:29999"/>
        <dbReference type="ChEBI" id="CHEBI:30616"/>
        <dbReference type="ChEBI" id="CHEBI:83421"/>
        <dbReference type="ChEBI" id="CHEBI:456216"/>
        <dbReference type="EC" id="2.7.11.1"/>
    </reaction>
</comment>
<dbReference type="InterPro" id="IPR008271">
    <property type="entry name" value="Ser/Thr_kinase_AS"/>
</dbReference>
<keyword evidence="3" id="KW-0723">Serine/threonine-protein kinase</keyword>
<dbReference type="InterPro" id="IPR050236">
    <property type="entry name" value="Ser_Thr_kinase_AGC"/>
</dbReference>
<evidence type="ECO:0000256" key="9">
    <source>
        <dbReference type="ARBA" id="ARBA00048679"/>
    </source>
</evidence>
<dbReference type="CDD" id="cd05581">
    <property type="entry name" value="STKc_PDK1"/>
    <property type="match status" value="1"/>
</dbReference>
<dbReference type="PANTHER" id="PTHR24356">
    <property type="entry name" value="SERINE/THREONINE-PROTEIN KINASE"/>
    <property type="match status" value="1"/>
</dbReference>
<evidence type="ECO:0000313" key="13">
    <source>
        <dbReference type="EMBL" id="KDQ57705.1"/>
    </source>
</evidence>
<evidence type="ECO:0000256" key="7">
    <source>
        <dbReference type="ARBA" id="ARBA00022840"/>
    </source>
</evidence>
<dbReference type="GO" id="GO:0004674">
    <property type="term" value="F:protein serine/threonine kinase activity"/>
    <property type="evidence" value="ECO:0007669"/>
    <property type="project" value="UniProtKB-KW"/>
</dbReference>
<dbReference type="PROSITE" id="PS50003">
    <property type="entry name" value="PH_DOMAIN"/>
    <property type="match status" value="1"/>
</dbReference>
<dbReference type="PROSITE" id="PS00108">
    <property type="entry name" value="PROTEIN_KINASE_ST"/>
    <property type="match status" value="1"/>
</dbReference>
<dbReference type="PROSITE" id="PS50011">
    <property type="entry name" value="PROTEIN_KINASE_DOM"/>
    <property type="match status" value="1"/>
</dbReference>
<evidence type="ECO:0000256" key="10">
    <source>
        <dbReference type="SAM" id="MobiDB-lite"/>
    </source>
</evidence>
<dbReference type="InterPro" id="IPR000719">
    <property type="entry name" value="Prot_kinase_dom"/>
</dbReference>
<protein>
    <recommendedName>
        <fullName evidence="2">non-specific serine/threonine protein kinase</fullName>
        <ecNumber evidence="2">2.7.11.1</ecNumber>
    </recommendedName>
</protein>
<gene>
    <name evidence="13" type="ORF">JAAARDRAFT_272835</name>
</gene>
<name>A0A067PV15_9AGAM</name>
<dbReference type="SUPFAM" id="SSF56112">
    <property type="entry name" value="Protein kinase-like (PK-like)"/>
    <property type="match status" value="1"/>
</dbReference>
<dbReference type="Gene3D" id="2.30.29.30">
    <property type="entry name" value="Pleckstrin-homology domain (PH domain)/Phosphotyrosine-binding domain (PTB)"/>
    <property type="match status" value="1"/>
</dbReference>
<feature type="region of interest" description="Disordered" evidence="10">
    <location>
        <begin position="250"/>
        <end position="270"/>
    </location>
</feature>
<evidence type="ECO:0000256" key="8">
    <source>
        <dbReference type="ARBA" id="ARBA00047899"/>
    </source>
</evidence>
<dbReference type="PANTHER" id="PTHR24356:SF163">
    <property type="entry name" value="3-PHOSPHOINOSITIDE-DEPENDENT PROTEIN KINASE 1-RELATED"/>
    <property type="match status" value="1"/>
</dbReference>
<evidence type="ECO:0000313" key="14">
    <source>
        <dbReference type="Proteomes" id="UP000027265"/>
    </source>
</evidence>
<keyword evidence="5" id="KW-0547">Nucleotide-binding</keyword>
<dbReference type="HOGENOM" id="CLU_000288_63_17_1"/>
<dbReference type="InterPro" id="IPR011993">
    <property type="entry name" value="PH-like_dom_sf"/>
</dbReference>
<evidence type="ECO:0000256" key="6">
    <source>
        <dbReference type="ARBA" id="ARBA00022777"/>
    </source>
</evidence>
<evidence type="ECO:0000256" key="2">
    <source>
        <dbReference type="ARBA" id="ARBA00012513"/>
    </source>
</evidence>
<dbReference type="Pfam" id="PF00069">
    <property type="entry name" value="Pkinase"/>
    <property type="match status" value="1"/>
</dbReference>
<dbReference type="OrthoDB" id="347657at2759"/>
<feature type="compositionally biased region" description="Basic and acidic residues" evidence="10">
    <location>
        <begin position="360"/>
        <end position="373"/>
    </location>
</feature>
<feature type="domain" description="Protein kinase" evidence="12">
    <location>
        <begin position="1"/>
        <end position="234"/>
    </location>
</feature>
<evidence type="ECO:0000259" key="12">
    <source>
        <dbReference type="PROSITE" id="PS50011"/>
    </source>
</evidence>
<proteinExistence type="inferred from homology"/>